<evidence type="ECO:0000313" key="3">
    <source>
        <dbReference type="Proteomes" id="UP000663935"/>
    </source>
</evidence>
<reference evidence="2 3" key="1">
    <citation type="submission" date="2021-03" db="EMBL/GenBank/DDBJ databases">
        <title>Complete genome of Polaribacter_sp.G4M1.</title>
        <authorList>
            <person name="Jeong S.W."/>
            <person name="Bae J.W."/>
        </authorList>
    </citation>
    <scope>NUCLEOTIDE SEQUENCE [LARGE SCALE GENOMIC DNA]</scope>
    <source>
        <strain evidence="2 3">G4M1</strain>
    </source>
</reference>
<dbReference type="RefSeq" id="WP_207972249.1">
    <property type="nucleotide sequence ID" value="NZ_CP071795.1"/>
</dbReference>
<keyword evidence="1" id="KW-0732">Signal</keyword>
<sequence length="209" mass="24219">MRNTFAILLLLLSLTLYNCSVTKGIENKTVKNAISLQEDVINNPFFKKILLELEVTNDIDWSEGRTSFIKEDLNDYQSNTHWLIDKYETKGGYDKNAVFLWRKFNPWSSTTAVTTKCVEKTKLNKWKLKRDKYSILNTLIHERVHSFCQVHPNGKQTRVANVCDASYVAGDLAEILILNKMGVKERKMNKPICPALKKKIDEYNLIMIK</sequence>
<gene>
    <name evidence="2" type="ORF">JL193_02035</name>
</gene>
<evidence type="ECO:0000256" key="1">
    <source>
        <dbReference type="SAM" id="SignalP"/>
    </source>
</evidence>
<evidence type="ECO:0008006" key="4">
    <source>
        <dbReference type="Google" id="ProtNLM"/>
    </source>
</evidence>
<proteinExistence type="predicted"/>
<dbReference type="EMBL" id="CP071795">
    <property type="protein sequence ID" value="QTD38108.1"/>
    <property type="molecule type" value="Genomic_DNA"/>
</dbReference>
<keyword evidence="3" id="KW-1185">Reference proteome</keyword>
<dbReference type="Proteomes" id="UP000663935">
    <property type="component" value="Chromosome"/>
</dbReference>
<organism evidence="2 3">
    <name type="scientific">Polaribacter batillariae</name>
    <dbReference type="NCBI Taxonomy" id="2808900"/>
    <lineage>
        <taxon>Bacteria</taxon>
        <taxon>Pseudomonadati</taxon>
        <taxon>Bacteroidota</taxon>
        <taxon>Flavobacteriia</taxon>
        <taxon>Flavobacteriales</taxon>
        <taxon>Flavobacteriaceae</taxon>
    </lineage>
</organism>
<protein>
    <recommendedName>
        <fullName evidence="4">SprT-like domain-containing protein</fullName>
    </recommendedName>
</protein>
<accession>A0ABX7SXB1</accession>
<feature type="chain" id="PRO_5045069128" description="SprT-like domain-containing protein" evidence="1">
    <location>
        <begin position="19"/>
        <end position="209"/>
    </location>
</feature>
<feature type="signal peptide" evidence="1">
    <location>
        <begin position="1"/>
        <end position="18"/>
    </location>
</feature>
<evidence type="ECO:0000313" key="2">
    <source>
        <dbReference type="EMBL" id="QTD38108.1"/>
    </source>
</evidence>
<name>A0ABX7SXB1_9FLAO</name>